<dbReference type="InterPro" id="IPR004161">
    <property type="entry name" value="EFTu-like_2"/>
</dbReference>
<dbReference type="InterPro" id="IPR014721">
    <property type="entry name" value="Ribsml_uS5_D2-typ_fold_subgr"/>
</dbReference>
<evidence type="ECO:0000256" key="5">
    <source>
        <dbReference type="ARBA" id="ARBA00022917"/>
    </source>
</evidence>
<dbReference type="FunFam" id="3.40.50.300:FF:000029">
    <property type="entry name" value="Elongation factor G"/>
    <property type="match status" value="1"/>
</dbReference>
<sequence>MGGGDYHSLVAKGALRLVRTRYVGVCRRFPRCIDCGIAESAAYAMHGEGPMRASTRNSPVRDWVGLVGLVGSSSSSVGSVVGSSVGSSLRLVPQSSFFGGGGNVSFARLLASSSSAAAASAAADAAAEAAAPQKAQHVIAKKHVDALSTIRNIGISAHIDSGKTTLTERVLFYTGRIRNIHEVRGKDGVGAKMDSMELEREKGITIQSAATFCKWKDTQINIIDTPGHVDFTVEVERALRVLDGAILVLCSVGGVQSQSITVDRQMKRYNVPRLCFVNKCDRAGADPFKVIGQLRTKLRLNAAAVQYPIGLEDQHEGHVDLVKMCARYFDGAHGETVREEEIPANLMEACLAKRHELIEAVADVDEELGEVFLADEDPSEEMLHAAINRATRKLDFAPVFLGSAFKNKGVQALLDGVTDYLPSPLQRSNVAIDNSTGMEEQRVALSGDPDGPLVSLAFKLEEGKYGQLTYVRIYEGTLKKGMTIHNIASGKKVKVPRLVRTHSDELEDVDSVTSGEIAAVFGMECSSGDTFTDGSKPYSMESIHIQDPVMSLAISPTGKDTGQAFTKALQRFQREDPTFRVHVDKESGETIISGMGELHLDIYAERMRREYKCDVELGKPRVNFRETITQKSKFEYQHKKQSGGSGQYAKISGYIEPITEEEGKEYEFLNSLVGNSISESYVPAVDKGVQEAMQSGPLIGYPMNRLRFVLEDGAEHSVDSSELAFKLCAIYALREAIKSASPVLLEPLMSVEVVAPVEFQGAVVSQINRRKGVIMDSEQQGDEVIMQANIPLNNMFGYSSELRSATQGKGEFSMEYLKHAPVPQDVQDDLVGKKAAAANKSKQ</sequence>
<dbReference type="Pfam" id="PF14492">
    <property type="entry name" value="EFG_III"/>
    <property type="match status" value="1"/>
</dbReference>
<dbReference type="InterPro" id="IPR005225">
    <property type="entry name" value="Small_GTP-bd"/>
</dbReference>
<feature type="domain" description="Tr-type G" evidence="8">
    <location>
        <begin position="148"/>
        <end position="425"/>
    </location>
</feature>
<feature type="binding site" evidence="7">
    <location>
        <begin position="224"/>
        <end position="228"/>
    </location>
    <ligand>
        <name>GTP</name>
        <dbReference type="ChEBI" id="CHEBI:37565"/>
    </ligand>
</feature>
<keyword evidence="6 7" id="KW-0342">GTP-binding</keyword>
<evidence type="ECO:0000256" key="4">
    <source>
        <dbReference type="ARBA" id="ARBA00022768"/>
    </source>
</evidence>
<dbReference type="InterPro" id="IPR020568">
    <property type="entry name" value="Ribosomal_Su5_D2-typ_SF"/>
</dbReference>
<dbReference type="InterPro" id="IPR027417">
    <property type="entry name" value="P-loop_NTPase"/>
</dbReference>
<evidence type="ECO:0000256" key="3">
    <source>
        <dbReference type="ARBA" id="ARBA00022741"/>
    </source>
</evidence>
<dbReference type="Pfam" id="PF03764">
    <property type="entry name" value="EFG_IV"/>
    <property type="match status" value="1"/>
</dbReference>
<evidence type="ECO:0000256" key="6">
    <source>
        <dbReference type="ARBA" id="ARBA00023134"/>
    </source>
</evidence>
<dbReference type="NCBIfam" id="NF009381">
    <property type="entry name" value="PRK12740.1-5"/>
    <property type="match status" value="1"/>
</dbReference>
<dbReference type="FunFam" id="2.40.30.10:FF:000022">
    <property type="entry name" value="Elongation factor G, mitochondrial"/>
    <property type="match status" value="1"/>
</dbReference>
<keyword evidence="4 7" id="KW-0251">Elongation factor</keyword>
<dbReference type="SUPFAM" id="SSF54211">
    <property type="entry name" value="Ribosomal protein S5 domain 2-like"/>
    <property type="match status" value="1"/>
</dbReference>
<comment type="function">
    <text evidence="7">Mitochondrial GTPase that catalyzes the GTP-dependent ribosomal translocation step during translation elongation. During this step, the ribosome changes from the pre-translocational (PRE) to the post-translocational (POST) state as the newly formed A-site-bound peptidyl-tRNA and P-site-bound deacylated tRNA move to the P and E sites, respectively. Catalyzes the coordinated movement of the two tRNA molecules, the mRNA and conformational changes in the ribosome.</text>
</comment>
<dbReference type="GO" id="GO:0005739">
    <property type="term" value="C:mitochondrion"/>
    <property type="evidence" value="ECO:0007669"/>
    <property type="project" value="UniProtKB-SubCell"/>
</dbReference>
<dbReference type="InterPro" id="IPR031157">
    <property type="entry name" value="G_TR_CS"/>
</dbReference>
<evidence type="ECO:0000256" key="7">
    <source>
        <dbReference type="HAMAP-Rule" id="MF_03061"/>
    </source>
</evidence>
<dbReference type="InterPro" id="IPR035647">
    <property type="entry name" value="EFG_III/V"/>
</dbReference>
<keyword evidence="3 7" id="KW-0547">Nucleotide-binding</keyword>
<dbReference type="GO" id="GO:0070125">
    <property type="term" value="P:mitochondrial translational elongation"/>
    <property type="evidence" value="ECO:0007669"/>
    <property type="project" value="UniProtKB-UniRule"/>
</dbReference>
<dbReference type="CDD" id="cd16262">
    <property type="entry name" value="EFG_III"/>
    <property type="match status" value="1"/>
</dbReference>
<reference evidence="9" key="1">
    <citation type="submission" date="2020-10" db="EMBL/GenBank/DDBJ databases">
        <title>Unveiling of a novel bifunctional photoreceptor, Dualchrome1, isolated from a cosmopolitan green alga.</title>
        <authorList>
            <person name="Suzuki S."/>
            <person name="Kawachi M."/>
        </authorList>
    </citation>
    <scope>NUCLEOTIDE SEQUENCE</scope>
    <source>
        <strain evidence="9">NIES 2893</strain>
    </source>
</reference>
<dbReference type="InterPro" id="IPR035649">
    <property type="entry name" value="EFG_V"/>
</dbReference>
<accession>A0A830HQ56</accession>
<dbReference type="PROSITE" id="PS00301">
    <property type="entry name" value="G_TR_1"/>
    <property type="match status" value="1"/>
</dbReference>
<dbReference type="PANTHER" id="PTHR43636:SF2">
    <property type="entry name" value="ELONGATION FACTOR G, MITOCHONDRIAL"/>
    <property type="match status" value="1"/>
</dbReference>
<dbReference type="AlphaFoldDB" id="A0A830HQ56"/>
<comment type="caution">
    <text evidence="9">The sequence shown here is derived from an EMBL/GenBank/DDBJ whole genome shotgun (WGS) entry which is preliminary data.</text>
</comment>
<dbReference type="Pfam" id="PF00679">
    <property type="entry name" value="EFG_C"/>
    <property type="match status" value="1"/>
</dbReference>
<dbReference type="FunFam" id="3.30.70.870:FF:000001">
    <property type="entry name" value="Elongation factor G"/>
    <property type="match status" value="1"/>
</dbReference>
<dbReference type="SUPFAM" id="SSF52540">
    <property type="entry name" value="P-loop containing nucleoside triphosphate hydrolases"/>
    <property type="match status" value="1"/>
</dbReference>
<dbReference type="HAMAP" id="MF_00054_B">
    <property type="entry name" value="EF_G_EF_2_B"/>
    <property type="match status" value="1"/>
</dbReference>
<comment type="similarity">
    <text evidence="7">Belongs to the GTP-binding elongation factor family. EF-G/EF-2 subfamily.</text>
</comment>
<dbReference type="CDD" id="cd04097">
    <property type="entry name" value="mtEFG1_C"/>
    <property type="match status" value="1"/>
</dbReference>
<dbReference type="FunFam" id="3.30.70.240:FF:000001">
    <property type="entry name" value="Elongation factor G"/>
    <property type="match status" value="1"/>
</dbReference>
<organism evidence="9 10">
    <name type="scientific">Pycnococcus provasolii</name>
    <dbReference type="NCBI Taxonomy" id="41880"/>
    <lineage>
        <taxon>Eukaryota</taxon>
        <taxon>Viridiplantae</taxon>
        <taxon>Chlorophyta</taxon>
        <taxon>Pseudoscourfieldiophyceae</taxon>
        <taxon>Pseudoscourfieldiales</taxon>
        <taxon>Pycnococcaceae</taxon>
        <taxon>Pycnococcus</taxon>
    </lineage>
</organism>
<comment type="subcellular location">
    <subcellularLocation>
        <location evidence="1 7">Mitochondrion</location>
    </subcellularLocation>
</comment>
<dbReference type="PROSITE" id="PS51722">
    <property type="entry name" value="G_TR_2"/>
    <property type="match status" value="1"/>
</dbReference>
<comment type="pathway">
    <text evidence="7">Protein biosynthesis; polypeptide chain elongation.</text>
</comment>
<dbReference type="Gene3D" id="3.30.230.10">
    <property type="match status" value="1"/>
</dbReference>
<dbReference type="InterPro" id="IPR009000">
    <property type="entry name" value="Transl_B-barrel_sf"/>
</dbReference>
<dbReference type="Gene3D" id="3.40.50.300">
    <property type="entry name" value="P-loop containing nucleotide triphosphate hydrolases"/>
    <property type="match status" value="1"/>
</dbReference>
<dbReference type="Pfam" id="PF03144">
    <property type="entry name" value="GTP_EFTU_D2"/>
    <property type="match status" value="1"/>
</dbReference>
<dbReference type="SMART" id="SM00889">
    <property type="entry name" value="EFG_IV"/>
    <property type="match status" value="1"/>
</dbReference>
<dbReference type="GO" id="GO:0003746">
    <property type="term" value="F:translation elongation factor activity"/>
    <property type="evidence" value="ECO:0007669"/>
    <property type="project" value="UniProtKB-UniRule"/>
</dbReference>
<dbReference type="CDD" id="cd01886">
    <property type="entry name" value="EF-G"/>
    <property type="match status" value="1"/>
</dbReference>
<dbReference type="Gene3D" id="3.30.70.240">
    <property type="match status" value="1"/>
</dbReference>
<dbReference type="SUPFAM" id="SSF54980">
    <property type="entry name" value="EF-G C-terminal domain-like"/>
    <property type="match status" value="2"/>
</dbReference>
<dbReference type="EMBL" id="BNJQ01000015">
    <property type="protein sequence ID" value="GHP07159.1"/>
    <property type="molecule type" value="Genomic_DNA"/>
</dbReference>
<dbReference type="UniPathway" id="UPA00345"/>
<dbReference type="Gene3D" id="2.40.30.10">
    <property type="entry name" value="Translation factors"/>
    <property type="match status" value="1"/>
</dbReference>
<dbReference type="GO" id="GO:0003924">
    <property type="term" value="F:GTPase activity"/>
    <property type="evidence" value="ECO:0007669"/>
    <property type="project" value="UniProtKB-UniRule"/>
</dbReference>
<dbReference type="InterPro" id="IPR005517">
    <property type="entry name" value="Transl_elong_EFG/EF2_IV"/>
</dbReference>
<dbReference type="InterPro" id="IPR009022">
    <property type="entry name" value="EFG_III"/>
</dbReference>
<dbReference type="PANTHER" id="PTHR43636">
    <property type="entry name" value="ELONGATION FACTOR G, MITOCHONDRIAL"/>
    <property type="match status" value="1"/>
</dbReference>
<dbReference type="InterPro" id="IPR000795">
    <property type="entry name" value="T_Tr_GTP-bd_dom"/>
</dbReference>
<keyword evidence="5 7" id="KW-0648">Protein biosynthesis</keyword>
<evidence type="ECO:0000256" key="2">
    <source>
        <dbReference type="ARBA" id="ARBA00005870"/>
    </source>
</evidence>
<dbReference type="CDD" id="cd04091">
    <property type="entry name" value="mtEFG1_II_like"/>
    <property type="match status" value="1"/>
</dbReference>
<dbReference type="SMART" id="SM00838">
    <property type="entry name" value="EFG_C"/>
    <property type="match status" value="1"/>
</dbReference>
<keyword evidence="10" id="KW-1185">Reference proteome</keyword>
<dbReference type="NCBIfam" id="TIGR00484">
    <property type="entry name" value="EF-G"/>
    <property type="match status" value="1"/>
</dbReference>
<proteinExistence type="inferred from homology"/>
<dbReference type="InterPro" id="IPR041095">
    <property type="entry name" value="EFG_II"/>
</dbReference>
<dbReference type="NCBIfam" id="TIGR00231">
    <property type="entry name" value="small_GTP"/>
    <property type="match status" value="1"/>
</dbReference>
<feature type="binding site" evidence="7">
    <location>
        <begin position="157"/>
        <end position="164"/>
    </location>
    <ligand>
        <name>GTP</name>
        <dbReference type="ChEBI" id="CHEBI:37565"/>
    </ligand>
</feature>
<dbReference type="InterPro" id="IPR000640">
    <property type="entry name" value="EFG_V-like"/>
</dbReference>
<dbReference type="Gene3D" id="3.30.70.870">
    <property type="entry name" value="Elongation Factor G (Translational Gtpase), domain 3"/>
    <property type="match status" value="1"/>
</dbReference>
<keyword evidence="7" id="KW-0496">Mitochondrion</keyword>
<evidence type="ECO:0000256" key="1">
    <source>
        <dbReference type="ARBA" id="ARBA00004173"/>
    </source>
</evidence>
<dbReference type="Pfam" id="PF00009">
    <property type="entry name" value="GTP_EFTU"/>
    <property type="match status" value="1"/>
</dbReference>
<dbReference type="OrthoDB" id="198619at2759"/>
<comment type="similarity">
    <text evidence="2">Belongs to the TRAFAC class translation factor GTPase superfamily. Classic translation factor GTPase family. EF-G/EF-2 subfamily.</text>
</comment>
<dbReference type="GO" id="GO:0005525">
    <property type="term" value="F:GTP binding"/>
    <property type="evidence" value="ECO:0007669"/>
    <property type="project" value="UniProtKB-UniRule"/>
</dbReference>
<dbReference type="InterPro" id="IPR004540">
    <property type="entry name" value="Transl_elong_EFG/EF2"/>
</dbReference>
<evidence type="ECO:0000313" key="9">
    <source>
        <dbReference type="EMBL" id="GHP07159.1"/>
    </source>
</evidence>
<dbReference type="SUPFAM" id="SSF50447">
    <property type="entry name" value="Translation proteins"/>
    <property type="match status" value="1"/>
</dbReference>
<evidence type="ECO:0000259" key="8">
    <source>
        <dbReference type="PROSITE" id="PS51722"/>
    </source>
</evidence>
<dbReference type="Proteomes" id="UP000660262">
    <property type="component" value="Unassembled WGS sequence"/>
</dbReference>
<evidence type="ECO:0000313" key="10">
    <source>
        <dbReference type="Proteomes" id="UP000660262"/>
    </source>
</evidence>
<gene>
    <name evidence="9" type="ORF">PPROV_000590200</name>
</gene>
<protein>
    <recommendedName>
        <fullName evidence="7">Elongation factor G, mitochondrial</fullName>
        <shortName evidence="7">EF-Gmt</shortName>
    </recommendedName>
    <alternativeName>
        <fullName evidence="7">Elongation factor G 1, mitochondrial</fullName>
        <shortName evidence="7">mEF-G 1</shortName>
    </alternativeName>
    <alternativeName>
        <fullName evidence="7">Elongation factor G1</fullName>
    </alternativeName>
</protein>
<dbReference type="PRINTS" id="PR00315">
    <property type="entry name" value="ELONGATNFCT"/>
</dbReference>
<feature type="binding site" evidence="7">
    <location>
        <begin position="278"/>
        <end position="281"/>
    </location>
    <ligand>
        <name>GTP</name>
        <dbReference type="ChEBI" id="CHEBI:37565"/>
    </ligand>
</feature>
<dbReference type="CDD" id="cd01434">
    <property type="entry name" value="EFG_mtEFG1_IV"/>
    <property type="match status" value="1"/>
</dbReference>
<dbReference type="InterPro" id="IPR047872">
    <property type="entry name" value="EFG_IV"/>
</dbReference>
<dbReference type="FunFam" id="3.30.230.10:FF:000003">
    <property type="entry name" value="Elongation factor G"/>
    <property type="match status" value="1"/>
</dbReference>
<name>A0A830HQ56_9CHLO</name>